<dbReference type="AlphaFoldDB" id="A0A382LG06"/>
<name>A0A382LG06_9ZZZZ</name>
<accession>A0A382LG06</accession>
<protein>
    <submittedName>
        <fullName evidence="1">Uncharacterized protein</fullName>
    </submittedName>
</protein>
<organism evidence="1">
    <name type="scientific">marine metagenome</name>
    <dbReference type="NCBI Taxonomy" id="408172"/>
    <lineage>
        <taxon>unclassified sequences</taxon>
        <taxon>metagenomes</taxon>
        <taxon>ecological metagenomes</taxon>
    </lineage>
</organism>
<reference evidence="1" key="1">
    <citation type="submission" date="2018-05" db="EMBL/GenBank/DDBJ databases">
        <authorList>
            <person name="Lanie J.A."/>
            <person name="Ng W.-L."/>
            <person name="Kazmierczak K.M."/>
            <person name="Andrzejewski T.M."/>
            <person name="Davidsen T.M."/>
            <person name="Wayne K.J."/>
            <person name="Tettelin H."/>
            <person name="Glass J.I."/>
            <person name="Rusch D."/>
            <person name="Podicherti R."/>
            <person name="Tsui H.-C.T."/>
            <person name="Winkler M.E."/>
        </authorList>
    </citation>
    <scope>NUCLEOTIDE SEQUENCE</scope>
</reference>
<proteinExistence type="predicted"/>
<sequence length="38" mass="4334">MIRHILPHQIKQCRNQISMPDAAANPLFSVRKPGHVND</sequence>
<dbReference type="EMBL" id="UINC01086545">
    <property type="protein sequence ID" value="SVC35113.1"/>
    <property type="molecule type" value="Genomic_DNA"/>
</dbReference>
<gene>
    <name evidence="1" type="ORF">METZ01_LOCUS287967</name>
</gene>
<evidence type="ECO:0000313" key="1">
    <source>
        <dbReference type="EMBL" id="SVC35113.1"/>
    </source>
</evidence>